<dbReference type="Proteomes" id="UP000015105">
    <property type="component" value="Chromosome 7D"/>
</dbReference>
<protein>
    <submittedName>
        <fullName evidence="1">Uncharacterized protein</fullName>
    </submittedName>
</protein>
<reference evidence="2" key="1">
    <citation type="journal article" date="2014" name="Science">
        <title>Ancient hybridizations among the ancestral genomes of bread wheat.</title>
        <authorList>
            <consortium name="International Wheat Genome Sequencing Consortium,"/>
            <person name="Marcussen T."/>
            <person name="Sandve S.R."/>
            <person name="Heier L."/>
            <person name="Spannagl M."/>
            <person name="Pfeifer M."/>
            <person name="Jakobsen K.S."/>
            <person name="Wulff B.B."/>
            <person name="Steuernagel B."/>
            <person name="Mayer K.F."/>
            <person name="Olsen O.A."/>
        </authorList>
    </citation>
    <scope>NUCLEOTIDE SEQUENCE [LARGE SCALE GENOMIC DNA]</scope>
    <source>
        <strain evidence="2">cv. AL8/78</strain>
    </source>
</reference>
<keyword evidence="2" id="KW-1185">Reference proteome</keyword>
<dbReference type="Gramene" id="AET7Gv20594300.4">
    <property type="protein sequence ID" value="AET7Gv20594300.4"/>
    <property type="gene ID" value="AET7Gv20594300"/>
</dbReference>
<organism evidence="1 2">
    <name type="scientific">Aegilops tauschii subsp. strangulata</name>
    <name type="common">Goatgrass</name>
    <dbReference type="NCBI Taxonomy" id="200361"/>
    <lineage>
        <taxon>Eukaryota</taxon>
        <taxon>Viridiplantae</taxon>
        <taxon>Streptophyta</taxon>
        <taxon>Embryophyta</taxon>
        <taxon>Tracheophyta</taxon>
        <taxon>Spermatophyta</taxon>
        <taxon>Magnoliopsida</taxon>
        <taxon>Liliopsida</taxon>
        <taxon>Poales</taxon>
        <taxon>Poaceae</taxon>
        <taxon>BOP clade</taxon>
        <taxon>Pooideae</taxon>
        <taxon>Triticodae</taxon>
        <taxon>Triticeae</taxon>
        <taxon>Triticinae</taxon>
        <taxon>Aegilops</taxon>
    </lineage>
</organism>
<proteinExistence type="predicted"/>
<reference evidence="2" key="2">
    <citation type="journal article" date="2017" name="Nat. Plants">
        <title>The Aegilops tauschii genome reveals multiple impacts of transposons.</title>
        <authorList>
            <person name="Zhao G."/>
            <person name="Zou C."/>
            <person name="Li K."/>
            <person name="Wang K."/>
            <person name="Li T."/>
            <person name="Gao L."/>
            <person name="Zhang X."/>
            <person name="Wang H."/>
            <person name="Yang Z."/>
            <person name="Liu X."/>
            <person name="Jiang W."/>
            <person name="Mao L."/>
            <person name="Kong X."/>
            <person name="Jiao Y."/>
            <person name="Jia J."/>
        </authorList>
    </citation>
    <scope>NUCLEOTIDE SEQUENCE [LARGE SCALE GENOMIC DNA]</scope>
    <source>
        <strain evidence="2">cv. AL8/78</strain>
    </source>
</reference>
<accession>A0A453RIS9</accession>
<reference evidence="1" key="3">
    <citation type="journal article" date="2017" name="Nature">
        <title>Genome sequence of the progenitor of the wheat D genome Aegilops tauschii.</title>
        <authorList>
            <person name="Luo M.C."/>
            <person name="Gu Y.Q."/>
            <person name="Puiu D."/>
            <person name="Wang H."/>
            <person name="Twardziok S.O."/>
            <person name="Deal K.R."/>
            <person name="Huo N."/>
            <person name="Zhu T."/>
            <person name="Wang L."/>
            <person name="Wang Y."/>
            <person name="McGuire P.E."/>
            <person name="Liu S."/>
            <person name="Long H."/>
            <person name="Ramasamy R.K."/>
            <person name="Rodriguez J.C."/>
            <person name="Van S.L."/>
            <person name="Yuan L."/>
            <person name="Wang Z."/>
            <person name="Xia Z."/>
            <person name="Xiao L."/>
            <person name="Anderson O.D."/>
            <person name="Ouyang S."/>
            <person name="Liang Y."/>
            <person name="Zimin A.V."/>
            <person name="Pertea G."/>
            <person name="Qi P."/>
            <person name="Bennetzen J.L."/>
            <person name="Dai X."/>
            <person name="Dawson M.W."/>
            <person name="Muller H.G."/>
            <person name="Kugler K."/>
            <person name="Rivarola-Duarte L."/>
            <person name="Spannagl M."/>
            <person name="Mayer K.F.X."/>
            <person name="Lu F.H."/>
            <person name="Bevan M.W."/>
            <person name="Leroy P."/>
            <person name="Li P."/>
            <person name="You F.M."/>
            <person name="Sun Q."/>
            <person name="Liu Z."/>
            <person name="Lyons E."/>
            <person name="Wicker T."/>
            <person name="Salzberg S.L."/>
            <person name="Devos K.M."/>
            <person name="Dvorak J."/>
        </authorList>
    </citation>
    <scope>NUCLEOTIDE SEQUENCE [LARGE SCALE GENOMIC DNA]</scope>
    <source>
        <strain evidence="1">cv. AL8/78</strain>
    </source>
</reference>
<sequence>MVLPSMDNIFMENLLFPWCANMMCWNISQRPALAMPHHHWHVHHGCWQPSKLSADGSP</sequence>
<name>A0A453RIS9_AEGTS</name>
<reference evidence="1" key="5">
    <citation type="journal article" date="2021" name="G3 (Bethesda)">
        <title>Aegilops tauschii genome assembly Aet v5.0 features greater sequence contiguity and improved annotation.</title>
        <authorList>
            <person name="Wang L."/>
            <person name="Zhu T."/>
            <person name="Rodriguez J.C."/>
            <person name="Deal K.R."/>
            <person name="Dubcovsky J."/>
            <person name="McGuire P.E."/>
            <person name="Lux T."/>
            <person name="Spannagl M."/>
            <person name="Mayer K.F.X."/>
            <person name="Baldrich P."/>
            <person name="Meyers B.C."/>
            <person name="Huo N."/>
            <person name="Gu Y.Q."/>
            <person name="Zhou H."/>
            <person name="Devos K.M."/>
            <person name="Bennetzen J.L."/>
            <person name="Unver T."/>
            <person name="Budak H."/>
            <person name="Gulick P.J."/>
            <person name="Galiba G."/>
            <person name="Kalapos B."/>
            <person name="Nelson D.R."/>
            <person name="Li P."/>
            <person name="You F.M."/>
            <person name="Luo M.C."/>
            <person name="Dvorak J."/>
        </authorList>
    </citation>
    <scope>NUCLEOTIDE SEQUENCE [LARGE SCALE GENOMIC DNA]</scope>
    <source>
        <strain evidence="1">cv. AL8/78</strain>
    </source>
</reference>
<evidence type="ECO:0000313" key="1">
    <source>
        <dbReference type="EnsemblPlants" id="AET7Gv20594300.4"/>
    </source>
</evidence>
<dbReference type="EnsemblPlants" id="AET7Gv20594300.4">
    <property type="protein sequence ID" value="AET7Gv20594300.4"/>
    <property type="gene ID" value="AET7Gv20594300"/>
</dbReference>
<reference evidence="1" key="4">
    <citation type="submission" date="2019-03" db="UniProtKB">
        <authorList>
            <consortium name="EnsemblPlants"/>
        </authorList>
    </citation>
    <scope>IDENTIFICATION</scope>
</reference>
<dbReference type="AlphaFoldDB" id="A0A453RIS9"/>
<evidence type="ECO:0000313" key="2">
    <source>
        <dbReference type="Proteomes" id="UP000015105"/>
    </source>
</evidence>